<accession>A0ABS7BRT2</accession>
<gene>
    <name evidence="1" type="ORF">KZ820_16385</name>
</gene>
<dbReference type="EMBL" id="JAHXZN010000007">
    <property type="protein sequence ID" value="MBW6532321.1"/>
    <property type="molecule type" value="Genomic_DNA"/>
</dbReference>
<dbReference type="RefSeq" id="WP_219749683.1">
    <property type="nucleotide sequence ID" value="NZ_JAHXZN010000007.1"/>
</dbReference>
<evidence type="ECO:0000313" key="1">
    <source>
        <dbReference type="EMBL" id="MBW6532321.1"/>
    </source>
</evidence>
<organism evidence="1 2">
    <name type="scientific">Sphingomonas citri</name>
    <dbReference type="NCBI Taxonomy" id="2862499"/>
    <lineage>
        <taxon>Bacteria</taxon>
        <taxon>Pseudomonadati</taxon>
        <taxon>Pseudomonadota</taxon>
        <taxon>Alphaproteobacteria</taxon>
        <taxon>Sphingomonadales</taxon>
        <taxon>Sphingomonadaceae</taxon>
        <taxon>Sphingomonas</taxon>
    </lineage>
</organism>
<protein>
    <submittedName>
        <fullName evidence="1">Uncharacterized protein</fullName>
    </submittedName>
</protein>
<comment type="caution">
    <text evidence="1">The sequence shown here is derived from an EMBL/GenBank/DDBJ whole genome shotgun (WGS) entry which is preliminary data.</text>
</comment>
<keyword evidence="2" id="KW-1185">Reference proteome</keyword>
<evidence type="ECO:0000313" key="2">
    <source>
        <dbReference type="Proteomes" id="UP000759103"/>
    </source>
</evidence>
<name>A0ABS7BRT2_9SPHN</name>
<reference evidence="1 2" key="1">
    <citation type="submission" date="2021-07" db="EMBL/GenBank/DDBJ databases">
        <title>Sphingomonas sp.</title>
        <authorList>
            <person name="Feng G."/>
            <person name="Li J."/>
            <person name="Pan M."/>
        </authorList>
    </citation>
    <scope>NUCLEOTIDE SEQUENCE [LARGE SCALE GENOMIC DNA]</scope>
    <source>
        <strain evidence="1 2">RRHST34</strain>
    </source>
</reference>
<proteinExistence type="predicted"/>
<sequence>MPKRLSHTETFEFYGVVPRNTRWSWSGRSPDGLRVAVTLWQDRFEDGGRTYRSWKTDRPGEWRSRPGFVELIDNLVYARDQLNGRVHVILAIAKDKVVTPRSILRSFVQPDLKMKVIELDEVEGTFVLERIEPDVLGSIDRPIAAE</sequence>
<dbReference type="Proteomes" id="UP000759103">
    <property type="component" value="Unassembled WGS sequence"/>
</dbReference>